<dbReference type="KEGG" id="tcd:AAIA72_09085"/>
<dbReference type="CDD" id="cd05232">
    <property type="entry name" value="UDP_G4E_4_SDR_e"/>
    <property type="match status" value="1"/>
</dbReference>
<dbReference type="AlphaFoldDB" id="A0AB39USG4"/>
<dbReference type="InterPro" id="IPR036291">
    <property type="entry name" value="NAD(P)-bd_dom_sf"/>
</dbReference>
<dbReference type="InterPro" id="IPR001509">
    <property type="entry name" value="Epimerase_deHydtase"/>
</dbReference>
<name>A0AB39USG4_9GAMM</name>
<protein>
    <submittedName>
        <fullName evidence="4">SDR family oxidoreductase</fullName>
    </submittedName>
</protein>
<dbReference type="Gene3D" id="3.40.50.720">
    <property type="entry name" value="NAD(P)-binding Rossmann-like Domain"/>
    <property type="match status" value="1"/>
</dbReference>
<dbReference type="SUPFAM" id="SSF51735">
    <property type="entry name" value="NAD(P)-binding Rossmann-fold domains"/>
    <property type="match status" value="1"/>
</dbReference>
<dbReference type="PANTHER" id="PTHR43000">
    <property type="entry name" value="DTDP-D-GLUCOSE 4,6-DEHYDRATASE-RELATED"/>
    <property type="match status" value="1"/>
</dbReference>
<sequence length="319" mass="35231">MYKRLQVLVTGATGFVGRAVVQSLKKHENIDVSLALRAKSEFQGCTTYFVEDFNGRTDWTNILSGQNVIIHTAARSHIMKDECSDPLLEYRRVNVYGTLNLARQAATLGIKRFIFISSIKVNGETTKRGYAFSEADYPQPEGAYAISKFEAEQGLWDIQCKTGMEVVIIRPPLVYGPGVKGNFANIIYMIKKGVPLPLGAIHNKRSLVARDNLVDLLVTCIEHPAAANQVFLAGDGQDLSTTELLRKIGRAVGKPARLVPVPEKLLWLGARLAGKEDIAQRLLGSLQVDISKARSILGWTPPVTLEEGLRRCFWEASAH</sequence>
<evidence type="ECO:0000313" key="4">
    <source>
        <dbReference type="EMBL" id="XDT70965.1"/>
    </source>
</evidence>
<evidence type="ECO:0000256" key="2">
    <source>
        <dbReference type="ARBA" id="ARBA00007637"/>
    </source>
</evidence>
<comment type="similarity">
    <text evidence="2">Belongs to the NAD(P)-dependent epimerase/dehydratase family.</text>
</comment>
<organism evidence="4">
    <name type="scientific">Thermohahella caldifontis</name>
    <dbReference type="NCBI Taxonomy" id="3142973"/>
    <lineage>
        <taxon>Bacteria</taxon>
        <taxon>Pseudomonadati</taxon>
        <taxon>Pseudomonadota</taxon>
        <taxon>Gammaproteobacteria</taxon>
        <taxon>Oceanospirillales</taxon>
        <taxon>Hahellaceae</taxon>
        <taxon>Thermohahella</taxon>
    </lineage>
</organism>
<gene>
    <name evidence="4" type="ORF">AAIA72_09085</name>
</gene>
<dbReference type="EMBL" id="CP154858">
    <property type="protein sequence ID" value="XDT70965.1"/>
    <property type="molecule type" value="Genomic_DNA"/>
</dbReference>
<evidence type="ECO:0000256" key="1">
    <source>
        <dbReference type="ARBA" id="ARBA00005125"/>
    </source>
</evidence>
<accession>A0AB39USG4</accession>
<dbReference type="RefSeq" id="WP_369600006.1">
    <property type="nucleotide sequence ID" value="NZ_CP154858.1"/>
</dbReference>
<reference evidence="4" key="1">
    <citation type="submission" date="2024-05" db="EMBL/GenBank/DDBJ databases">
        <title>Genome sequencing of novel strain.</title>
        <authorList>
            <person name="Ganbat D."/>
            <person name="Ganbat S."/>
            <person name="Lee S.-J."/>
        </authorList>
    </citation>
    <scope>NUCLEOTIDE SEQUENCE</scope>
    <source>
        <strain evidence="4">SMD15-11</strain>
    </source>
</reference>
<feature type="domain" description="NAD-dependent epimerase/dehydratase" evidence="3">
    <location>
        <begin position="7"/>
        <end position="230"/>
    </location>
</feature>
<comment type="pathway">
    <text evidence="1">Bacterial outer membrane biogenesis; LPS O-antigen biosynthesis.</text>
</comment>
<dbReference type="Pfam" id="PF01370">
    <property type="entry name" value="Epimerase"/>
    <property type="match status" value="1"/>
</dbReference>
<proteinExistence type="inferred from homology"/>
<evidence type="ECO:0000259" key="3">
    <source>
        <dbReference type="Pfam" id="PF01370"/>
    </source>
</evidence>